<evidence type="ECO:0000313" key="11">
    <source>
        <dbReference type="Proteomes" id="UP000484076"/>
    </source>
</evidence>
<dbReference type="GO" id="GO:0090729">
    <property type="term" value="F:toxin activity"/>
    <property type="evidence" value="ECO:0007669"/>
    <property type="project" value="UniProtKB-KW"/>
</dbReference>
<dbReference type="InterPro" id="IPR002716">
    <property type="entry name" value="PIN_dom"/>
</dbReference>
<feature type="binding site" evidence="8">
    <location>
        <position position="97"/>
    </location>
    <ligand>
        <name>Mg(2+)</name>
        <dbReference type="ChEBI" id="CHEBI:18420"/>
    </ligand>
</feature>
<dbReference type="InterPro" id="IPR029060">
    <property type="entry name" value="PIN-like_dom_sf"/>
</dbReference>
<keyword evidence="8" id="KW-0800">Toxin</keyword>
<keyword evidence="3 8" id="KW-0540">Nuclease</keyword>
<reference evidence="10" key="1">
    <citation type="submission" date="2020-05" db="EMBL/GenBank/DDBJ databases">
        <title>Fertoebacter nigrum gen. nov., sp. nov., a new member of the family Rhodobacteraceae.</title>
        <authorList>
            <person name="Szuroczki S."/>
            <person name="Abbaszade G."/>
            <person name="Buni D."/>
            <person name="Schumann P."/>
            <person name="Toth E."/>
        </authorList>
    </citation>
    <scope>NUCLEOTIDE SEQUENCE</scope>
    <source>
        <strain evidence="10">RG-N-1a</strain>
    </source>
</reference>
<evidence type="ECO:0000313" key="10">
    <source>
        <dbReference type="EMBL" id="NUB46485.1"/>
    </source>
</evidence>
<evidence type="ECO:0000256" key="8">
    <source>
        <dbReference type="HAMAP-Rule" id="MF_00265"/>
    </source>
</evidence>
<comment type="caution">
    <text evidence="10">The sequence shown here is derived from an EMBL/GenBank/DDBJ whole genome shotgun (WGS) entry which is preliminary data.</text>
</comment>
<evidence type="ECO:0000259" key="9">
    <source>
        <dbReference type="Pfam" id="PF01850"/>
    </source>
</evidence>
<evidence type="ECO:0000256" key="7">
    <source>
        <dbReference type="ARBA" id="ARBA00038093"/>
    </source>
</evidence>
<dbReference type="EC" id="3.1.-.-" evidence="8"/>
<feature type="binding site" evidence="8">
    <location>
        <position position="5"/>
    </location>
    <ligand>
        <name>Mg(2+)</name>
        <dbReference type="ChEBI" id="CHEBI:18420"/>
    </ligand>
</feature>
<dbReference type="Gene3D" id="3.40.50.1010">
    <property type="entry name" value="5'-nuclease"/>
    <property type="match status" value="1"/>
</dbReference>
<protein>
    <recommendedName>
        <fullName evidence="8">Ribonuclease VapC</fullName>
        <shortName evidence="8">RNase VapC</shortName>
        <ecNumber evidence="8">3.1.-.-</ecNumber>
    </recommendedName>
    <alternativeName>
        <fullName evidence="8">Toxin VapC</fullName>
    </alternativeName>
</protein>
<comment type="function">
    <text evidence="8">Toxic component of a toxin-antitoxin (TA) system. An RNase.</text>
</comment>
<name>A0A8X8KQQ0_9RHOB</name>
<evidence type="ECO:0000256" key="1">
    <source>
        <dbReference type="ARBA" id="ARBA00001946"/>
    </source>
</evidence>
<evidence type="ECO:0000256" key="5">
    <source>
        <dbReference type="ARBA" id="ARBA00022801"/>
    </source>
</evidence>
<feature type="domain" description="PIN" evidence="9">
    <location>
        <begin position="2"/>
        <end position="122"/>
    </location>
</feature>
<dbReference type="RefSeq" id="WP_174539999.1">
    <property type="nucleotide sequence ID" value="NZ_WHUT02000015.1"/>
</dbReference>
<dbReference type="GO" id="GO:0004540">
    <property type="term" value="F:RNA nuclease activity"/>
    <property type="evidence" value="ECO:0007669"/>
    <property type="project" value="InterPro"/>
</dbReference>
<sequence>MIAVDTSALMAILLGEPDADIVMQVLDEAEALCISAGTLAEAMIVADRRSVGTEMQQLIEGLGIEVVTVTQSGADAVAAAYRTWGKGIHPAALNFGDCFAYGLAAERNCPLLFVGDDFGKTDVRLASPRRDER</sequence>
<dbReference type="EMBL" id="WHUT02000015">
    <property type="protein sequence ID" value="NUB46485.1"/>
    <property type="molecule type" value="Genomic_DNA"/>
</dbReference>
<dbReference type="GO" id="GO:0000287">
    <property type="term" value="F:magnesium ion binding"/>
    <property type="evidence" value="ECO:0007669"/>
    <property type="project" value="UniProtKB-UniRule"/>
</dbReference>
<dbReference type="CDD" id="cd09871">
    <property type="entry name" value="PIN_MtVapC28-VapC30-like"/>
    <property type="match status" value="1"/>
</dbReference>
<dbReference type="Proteomes" id="UP000484076">
    <property type="component" value="Unassembled WGS sequence"/>
</dbReference>
<comment type="cofactor">
    <cofactor evidence="1 8">
        <name>Mg(2+)</name>
        <dbReference type="ChEBI" id="CHEBI:18420"/>
    </cofactor>
</comment>
<gene>
    <name evidence="8" type="primary">vapC</name>
    <name evidence="10" type="ORF">GEU84_019000</name>
</gene>
<keyword evidence="11" id="KW-1185">Reference proteome</keyword>
<evidence type="ECO:0000256" key="3">
    <source>
        <dbReference type="ARBA" id="ARBA00022722"/>
    </source>
</evidence>
<dbReference type="AlphaFoldDB" id="A0A8X8KQQ0"/>
<comment type="similarity">
    <text evidence="7 8">Belongs to the PINc/VapC protein family.</text>
</comment>
<keyword evidence="4 8" id="KW-0479">Metal-binding</keyword>
<proteinExistence type="inferred from homology"/>
<dbReference type="InterPro" id="IPR050556">
    <property type="entry name" value="Type_II_TA_system_RNase"/>
</dbReference>
<keyword evidence="5 8" id="KW-0378">Hydrolase</keyword>
<dbReference type="Pfam" id="PF01850">
    <property type="entry name" value="PIN"/>
    <property type="match status" value="1"/>
</dbReference>
<keyword evidence="2 8" id="KW-1277">Toxin-antitoxin system</keyword>
<dbReference type="SUPFAM" id="SSF88723">
    <property type="entry name" value="PIN domain-like"/>
    <property type="match status" value="1"/>
</dbReference>
<accession>A0A8X8KQQ0</accession>
<dbReference type="GO" id="GO:0016787">
    <property type="term" value="F:hydrolase activity"/>
    <property type="evidence" value="ECO:0007669"/>
    <property type="project" value="UniProtKB-KW"/>
</dbReference>
<dbReference type="HAMAP" id="MF_00265">
    <property type="entry name" value="VapC_Nob1"/>
    <property type="match status" value="1"/>
</dbReference>
<evidence type="ECO:0000256" key="4">
    <source>
        <dbReference type="ARBA" id="ARBA00022723"/>
    </source>
</evidence>
<evidence type="ECO:0000256" key="6">
    <source>
        <dbReference type="ARBA" id="ARBA00022842"/>
    </source>
</evidence>
<organism evidence="10 11">
    <name type="scientific">Fertoeibacter niger</name>
    <dbReference type="NCBI Taxonomy" id="2656921"/>
    <lineage>
        <taxon>Bacteria</taxon>
        <taxon>Pseudomonadati</taxon>
        <taxon>Pseudomonadota</taxon>
        <taxon>Alphaproteobacteria</taxon>
        <taxon>Rhodobacterales</taxon>
        <taxon>Paracoccaceae</taxon>
        <taxon>Fertoeibacter</taxon>
    </lineage>
</organism>
<dbReference type="PANTHER" id="PTHR33653">
    <property type="entry name" value="RIBONUCLEASE VAPC2"/>
    <property type="match status" value="1"/>
</dbReference>
<dbReference type="InterPro" id="IPR022907">
    <property type="entry name" value="VapC_family"/>
</dbReference>
<keyword evidence="6 8" id="KW-0460">Magnesium</keyword>
<evidence type="ECO:0000256" key="2">
    <source>
        <dbReference type="ARBA" id="ARBA00022649"/>
    </source>
</evidence>
<dbReference type="PANTHER" id="PTHR33653:SF1">
    <property type="entry name" value="RIBONUCLEASE VAPC2"/>
    <property type="match status" value="1"/>
</dbReference>